<keyword evidence="2" id="KW-1185">Reference proteome</keyword>
<reference evidence="1" key="1">
    <citation type="journal article" date="2022" name="bioRxiv">
        <title>Sequencing and chromosome-scale assembly of the giantPleurodeles waltlgenome.</title>
        <authorList>
            <person name="Brown T."/>
            <person name="Elewa A."/>
            <person name="Iarovenko S."/>
            <person name="Subramanian E."/>
            <person name="Araus A.J."/>
            <person name="Petzold A."/>
            <person name="Susuki M."/>
            <person name="Suzuki K.-i.T."/>
            <person name="Hayashi T."/>
            <person name="Toyoda A."/>
            <person name="Oliveira C."/>
            <person name="Osipova E."/>
            <person name="Leigh N.D."/>
            <person name="Simon A."/>
            <person name="Yun M.H."/>
        </authorList>
    </citation>
    <scope>NUCLEOTIDE SEQUENCE</scope>
    <source>
        <strain evidence="1">20211129_DDA</strain>
        <tissue evidence="1">Liver</tissue>
    </source>
</reference>
<name>A0AAV7LBT8_PLEWA</name>
<evidence type="ECO:0000313" key="1">
    <source>
        <dbReference type="EMBL" id="KAJ1089025.1"/>
    </source>
</evidence>
<protein>
    <submittedName>
        <fullName evidence="1">Uncharacterized protein</fullName>
    </submittedName>
</protein>
<accession>A0AAV7LBT8</accession>
<organism evidence="1 2">
    <name type="scientific">Pleurodeles waltl</name>
    <name type="common">Iberian ribbed newt</name>
    <dbReference type="NCBI Taxonomy" id="8319"/>
    <lineage>
        <taxon>Eukaryota</taxon>
        <taxon>Metazoa</taxon>
        <taxon>Chordata</taxon>
        <taxon>Craniata</taxon>
        <taxon>Vertebrata</taxon>
        <taxon>Euteleostomi</taxon>
        <taxon>Amphibia</taxon>
        <taxon>Batrachia</taxon>
        <taxon>Caudata</taxon>
        <taxon>Salamandroidea</taxon>
        <taxon>Salamandridae</taxon>
        <taxon>Pleurodelinae</taxon>
        <taxon>Pleurodeles</taxon>
    </lineage>
</organism>
<evidence type="ECO:0000313" key="2">
    <source>
        <dbReference type="Proteomes" id="UP001066276"/>
    </source>
</evidence>
<proteinExistence type="predicted"/>
<dbReference type="EMBL" id="JANPWB010000015">
    <property type="protein sequence ID" value="KAJ1089025.1"/>
    <property type="molecule type" value="Genomic_DNA"/>
</dbReference>
<sequence>MHDRFTDDEESLPSSCIVTSFSDCFKELLSRMQLRAQDNEAQLPRKNVMLQNLCKYRSIDCRQCTLGDDTPSSRMKARLSAYTTERSSLVCIFNKLSWSRTEVQGGGSESPNAALSDLLPETAKGQFTHFNVPFIYFQIVFVCVM</sequence>
<dbReference type="Proteomes" id="UP001066276">
    <property type="component" value="Chromosome 11"/>
</dbReference>
<dbReference type="AlphaFoldDB" id="A0AAV7LBT8"/>
<gene>
    <name evidence="1" type="ORF">NDU88_002178</name>
</gene>
<comment type="caution">
    <text evidence="1">The sequence shown here is derived from an EMBL/GenBank/DDBJ whole genome shotgun (WGS) entry which is preliminary data.</text>
</comment>